<accession>A0A4D7BG23</accession>
<dbReference type="OrthoDB" id="424374at2"/>
<proteinExistence type="predicted"/>
<keyword evidence="2" id="KW-1185">Reference proteome</keyword>
<gene>
    <name evidence="1" type="ORF">E8M01_23200</name>
</gene>
<organism evidence="1 2">
    <name type="scientific">Phreatobacter stygius</name>
    <dbReference type="NCBI Taxonomy" id="1940610"/>
    <lineage>
        <taxon>Bacteria</taxon>
        <taxon>Pseudomonadati</taxon>
        <taxon>Pseudomonadota</taxon>
        <taxon>Alphaproteobacteria</taxon>
        <taxon>Hyphomicrobiales</taxon>
        <taxon>Phreatobacteraceae</taxon>
        <taxon>Phreatobacter</taxon>
    </lineage>
</organism>
<reference evidence="1 2" key="1">
    <citation type="submission" date="2019-04" db="EMBL/GenBank/DDBJ databases">
        <title>Phreatobacter aquaticus sp. nov.</title>
        <authorList>
            <person name="Choi A."/>
        </authorList>
    </citation>
    <scope>NUCLEOTIDE SEQUENCE [LARGE SCALE GENOMIC DNA]</scope>
    <source>
        <strain evidence="1 2">KCTC 52518</strain>
    </source>
</reference>
<sequence>MPSLIVMNARGATLQSGKLILVGLSSNSIVFADRPVRAAGHDLTSRLMEQWAPANTSPGSFTRTPPNATVSVFSRDGSAVRDAVVVLKTPKIEGDRVTFDVDVLEGDLSGGDGPASIFIDTVGLQMPPEPYPGANTRSAYRGSAWYAGAAVDGGVAAAAAASPAYPFAPTGCGRYGQPMCY</sequence>
<dbReference type="EMBL" id="CP039690">
    <property type="protein sequence ID" value="QCI69363.1"/>
    <property type="molecule type" value="Genomic_DNA"/>
</dbReference>
<protein>
    <submittedName>
        <fullName evidence="1">Uncharacterized protein</fullName>
    </submittedName>
</protein>
<dbReference type="AlphaFoldDB" id="A0A4D7BG23"/>
<evidence type="ECO:0000313" key="1">
    <source>
        <dbReference type="EMBL" id="QCI69363.1"/>
    </source>
</evidence>
<name>A0A4D7BG23_9HYPH</name>
<dbReference type="KEGG" id="pstg:E8M01_23200"/>
<dbReference type="Proteomes" id="UP000298781">
    <property type="component" value="Chromosome"/>
</dbReference>
<evidence type="ECO:0000313" key="2">
    <source>
        <dbReference type="Proteomes" id="UP000298781"/>
    </source>
</evidence>